<feature type="domain" description="PAS" evidence="2">
    <location>
        <begin position="51"/>
        <end position="109"/>
    </location>
</feature>
<feature type="domain" description="PAC" evidence="3">
    <location>
        <begin position="350"/>
        <end position="409"/>
    </location>
</feature>
<keyword evidence="1" id="KW-1133">Transmembrane helix</keyword>
<dbReference type="Pfam" id="PF00989">
    <property type="entry name" value="PAS"/>
    <property type="match status" value="1"/>
</dbReference>
<dbReference type="PANTHER" id="PTHR44757:SF2">
    <property type="entry name" value="BIOFILM ARCHITECTURE MAINTENANCE PROTEIN MBAA"/>
    <property type="match status" value="1"/>
</dbReference>
<dbReference type="SMART" id="SM00091">
    <property type="entry name" value="PAS"/>
    <property type="match status" value="3"/>
</dbReference>
<dbReference type="SUPFAM" id="SSF141868">
    <property type="entry name" value="EAL domain-like"/>
    <property type="match status" value="1"/>
</dbReference>
<dbReference type="PANTHER" id="PTHR44757">
    <property type="entry name" value="DIGUANYLATE CYCLASE DGCP"/>
    <property type="match status" value="1"/>
</dbReference>
<dbReference type="InterPro" id="IPR000700">
    <property type="entry name" value="PAS-assoc_C"/>
</dbReference>
<dbReference type="CDD" id="cd01949">
    <property type="entry name" value="GGDEF"/>
    <property type="match status" value="1"/>
</dbReference>
<gene>
    <name evidence="6" type="ORF">NK662_18285</name>
</gene>
<dbReference type="RefSeq" id="WP_254760391.1">
    <property type="nucleotide sequence ID" value="NZ_JANCLT010000012.1"/>
</dbReference>
<dbReference type="AlphaFoldDB" id="A0AA41XCN1"/>
<feature type="transmembrane region" description="Helical" evidence="1">
    <location>
        <begin position="6"/>
        <end position="27"/>
    </location>
</feature>
<dbReference type="InterPro" id="IPR001610">
    <property type="entry name" value="PAC"/>
</dbReference>
<proteinExistence type="predicted"/>
<evidence type="ECO:0000259" key="4">
    <source>
        <dbReference type="PROSITE" id="PS50883"/>
    </source>
</evidence>
<dbReference type="GO" id="GO:0006355">
    <property type="term" value="P:regulation of DNA-templated transcription"/>
    <property type="evidence" value="ECO:0007669"/>
    <property type="project" value="InterPro"/>
</dbReference>
<keyword evidence="1" id="KW-0812">Transmembrane</keyword>
<keyword evidence="1" id="KW-0472">Membrane</keyword>
<dbReference type="CDD" id="cd00130">
    <property type="entry name" value="PAS"/>
    <property type="match status" value="3"/>
</dbReference>
<dbReference type="InterPro" id="IPR052155">
    <property type="entry name" value="Biofilm_reg_signaling"/>
</dbReference>
<evidence type="ECO:0000259" key="2">
    <source>
        <dbReference type="PROSITE" id="PS50112"/>
    </source>
</evidence>
<dbReference type="PROSITE" id="PS50112">
    <property type="entry name" value="PAS"/>
    <property type="match status" value="2"/>
</dbReference>
<feature type="domain" description="GGDEF" evidence="5">
    <location>
        <begin position="437"/>
        <end position="569"/>
    </location>
</feature>
<dbReference type="Pfam" id="PF08447">
    <property type="entry name" value="PAS_3"/>
    <property type="match status" value="2"/>
</dbReference>
<sequence>MVAWSATNVMLLIGILALSSFSFYLYIKKRFYERSAQIANEHCDSLFVHHPDGLVVYKNHETVLNMNSLMEEITGYSLTELQHMEWECLAHPQYRDLVRRQLRQAMQGSVREYYIVLVAKTGEHKKVLIRHIPVYIGTELHAMYSTVRDVTGQIQTAEKTQAFFTNSVDAMEILDLEGKVLQVNRAYETLFEWKQEEVQGLFPPHLPVHWRAGMGLQVLERVQNGEVLKDLEILAQSKSGQTIPTRATLSPIYSEYGTIHMISVVIRDVSDQKEMEQVIEESQQMYHLLAQYTSDSIVVIKQPEAKLVYVSPIFEEMFQLKATDTNLYSSFVQFIHPDDIASVLTGAEMLYREKRVVCLECRRKDSKKHWNWVETRGVPIFGDDGEIRFVIWSVQDIQERKDYELQLENLAFRDFLTGAANRASFEAYAAKLIGDNQPFYLCHLDTDNFKSINDQYSHQAGDALLIETVKRVQRVLQPDEFLARVGGDEFVIISPGRNEEDIKQLTSVLIEKFSQPFTYKDNEIYSTLSIGVVSFPERKGNLERLMKKVDKALYYAKTNGKNQVSFYGEMHERALTIEESLPKAIRNEELYLVFQPLLHLENNVVYGIEALLRWKHPVLGEVSPLEFIPVAERNHWIYDITLWVIQEATKQLYKWDQLGLRNAKLFINFSPYLLRQTDLVEAVPAILTKNQVSSQRLVLEITETGVIENLSTGLNILQKFQEVGIQIAMDDFGTGFSSLSYIRHLPISILKIDRSFIKEIDQQPKDSMIVESIVELAKSLGLQVVAEGIETEKQECILTEFGDVVGQGYHFSRPLTSEHIEEWLKHKI</sequence>
<keyword evidence="7" id="KW-1185">Reference proteome</keyword>
<dbReference type="EMBL" id="JANCLT010000012">
    <property type="protein sequence ID" value="MCP8970470.1"/>
    <property type="molecule type" value="Genomic_DNA"/>
</dbReference>
<dbReference type="SMART" id="SM00052">
    <property type="entry name" value="EAL"/>
    <property type="match status" value="1"/>
</dbReference>
<evidence type="ECO:0000256" key="1">
    <source>
        <dbReference type="SAM" id="Phobius"/>
    </source>
</evidence>
<dbReference type="SUPFAM" id="SSF55073">
    <property type="entry name" value="Nucleotide cyclase"/>
    <property type="match status" value="1"/>
</dbReference>
<evidence type="ECO:0000313" key="7">
    <source>
        <dbReference type="Proteomes" id="UP001156102"/>
    </source>
</evidence>
<dbReference type="InterPro" id="IPR013767">
    <property type="entry name" value="PAS_fold"/>
</dbReference>
<dbReference type="InterPro" id="IPR035919">
    <property type="entry name" value="EAL_sf"/>
</dbReference>
<dbReference type="InterPro" id="IPR035965">
    <property type="entry name" value="PAS-like_dom_sf"/>
</dbReference>
<accession>A0AA41XCN1</accession>
<dbReference type="PROSITE" id="PS50883">
    <property type="entry name" value="EAL"/>
    <property type="match status" value="1"/>
</dbReference>
<protein>
    <submittedName>
        <fullName evidence="6">EAL domain-containing protein</fullName>
    </submittedName>
</protein>
<reference evidence="6" key="1">
    <citation type="submission" date="2022-07" db="EMBL/GenBank/DDBJ databases">
        <authorList>
            <person name="Li W.-J."/>
            <person name="Deng Q.-Q."/>
        </authorList>
    </citation>
    <scope>NUCLEOTIDE SEQUENCE</scope>
    <source>
        <strain evidence="6">SYSU M60031</strain>
    </source>
</reference>
<dbReference type="InterPro" id="IPR013655">
    <property type="entry name" value="PAS_fold_3"/>
</dbReference>
<comment type="caution">
    <text evidence="6">The sequence shown here is derived from an EMBL/GenBank/DDBJ whole genome shotgun (WGS) entry which is preliminary data.</text>
</comment>
<name>A0AA41XCN1_9BACI</name>
<dbReference type="SUPFAM" id="SSF55785">
    <property type="entry name" value="PYP-like sensor domain (PAS domain)"/>
    <property type="match status" value="3"/>
</dbReference>
<dbReference type="InterPro" id="IPR029787">
    <property type="entry name" value="Nucleotide_cyclase"/>
</dbReference>
<evidence type="ECO:0000313" key="6">
    <source>
        <dbReference type="EMBL" id="MCP8970470.1"/>
    </source>
</evidence>
<dbReference type="Pfam" id="PF00563">
    <property type="entry name" value="EAL"/>
    <property type="match status" value="1"/>
</dbReference>
<feature type="domain" description="PAC" evidence="3">
    <location>
        <begin position="229"/>
        <end position="281"/>
    </location>
</feature>
<dbReference type="Gene3D" id="3.30.70.270">
    <property type="match status" value="1"/>
</dbReference>
<evidence type="ECO:0000259" key="3">
    <source>
        <dbReference type="PROSITE" id="PS50113"/>
    </source>
</evidence>
<dbReference type="PROSITE" id="PS50113">
    <property type="entry name" value="PAC"/>
    <property type="match status" value="2"/>
</dbReference>
<dbReference type="Pfam" id="PF00990">
    <property type="entry name" value="GGDEF"/>
    <property type="match status" value="1"/>
</dbReference>
<feature type="domain" description="EAL" evidence="4">
    <location>
        <begin position="574"/>
        <end position="828"/>
    </location>
</feature>
<dbReference type="Gene3D" id="3.20.20.450">
    <property type="entry name" value="EAL domain"/>
    <property type="match status" value="1"/>
</dbReference>
<dbReference type="PROSITE" id="PS50887">
    <property type="entry name" value="GGDEF"/>
    <property type="match status" value="1"/>
</dbReference>
<feature type="domain" description="PAS" evidence="2">
    <location>
        <begin position="156"/>
        <end position="200"/>
    </location>
</feature>
<dbReference type="InterPro" id="IPR043128">
    <property type="entry name" value="Rev_trsase/Diguanyl_cyclase"/>
</dbReference>
<dbReference type="NCBIfam" id="TIGR00254">
    <property type="entry name" value="GGDEF"/>
    <property type="match status" value="1"/>
</dbReference>
<dbReference type="Proteomes" id="UP001156102">
    <property type="component" value="Unassembled WGS sequence"/>
</dbReference>
<dbReference type="InterPro" id="IPR000014">
    <property type="entry name" value="PAS"/>
</dbReference>
<organism evidence="6 7">
    <name type="scientific">Ectobacillus ponti</name>
    <dbReference type="NCBI Taxonomy" id="2961894"/>
    <lineage>
        <taxon>Bacteria</taxon>
        <taxon>Bacillati</taxon>
        <taxon>Bacillota</taxon>
        <taxon>Bacilli</taxon>
        <taxon>Bacillales</taxon>
        <taxon>Bacillaceae</taxon>
        <taxon>Ectobacillus</taxon>
    </lineage>
</organism>
<dbReference type="SMART" id="SM00267">
    <property type="entry name" value="GGDEF"/>
    <property type="match status" value="1"/>
</dbReference>
<dbReference type="InterPro" id="IPR001633">
    <property type="entry name" value="EAL_dom"/>
</dbReference>
<dbReference type="InterPro" id="IPR000160">
    <property type="entry name" value="GGDEF_dom"/>
</dbReference>
<dbReference type="SMART" id="SM00086">
    <property type="entry name" value="PAC"/>
    <property type="match status" value="3"/>
</dbReference>
<dbReference type="CDD" id="cd01948">
    <property type="entry name" value="EAL"/>
    <property type="match status" value="1"/>
</dbReference>
<evidence type="ECO:0000259" key="5">
    <source>
        <dbReference type="PROSITE" id="PS50887"/>
    </source>
</evidence>
<dbReference type="Gene3D" id="3.30.450.20">
    <property type="entry name" value="PAS domain"/>
    <property type="match status" value="3"/>
</dbReference>
<dbReference type="NCBIfam" id="TIGR00229">
    <property type="entry name" value="sensory_box"/>
    <property type="match status" value="3"/>
</dbReference>